<reference evidence="7 8" key="1">
    <citation type="submission" date="2017-09" db="EMBL/GenBank/DDBJ databases">
        <title>WGS assembly of Aquilegia coerulea Goldsmith.</title>
        <authorList>
            <person name="Hodges S."/>
            <person name="Kramer E."/>
            <person name="Nordborg M."/>
            <person name="Tomkins J."/>
            <person name="Borevitz J."/>
            <person name="Derieg N."/>
            <person name="Yan J."/>
            <person name="Mihaltcheva S."/>
            <person name="Hayes R.D."/>
            <person name="Rokhsar D."/>
        </authorList>
    </citation>
    <scope>NUCLEOTIDE SEQUENCE [LARGE SCALE GENOMIC DNA]</scope>
    <source>
        <strain evidence="8">cv. Goldsmith</strain>
    </source>
</reference>
<dbReference type="AlphaFoldDB" id="A0A2G5CKF0"/>
<dbReference type="Pfam" id="PF00332">
    <property type="entry name" value="Glyco_hydro_17"/>
    <property type="match status" value="1"/>
</dbReference>
<feature type="chain" id="PRO_5013727524" description="Glucan endo-1,3-beta-D-glucosidase" evidence="6">
    <location>
        <begin position="24"/>
        <end position="321"/>
    </location>
</feature>
<gene>
    <name evidence="7" type="ORF">AQUCO_04900225v1</name>
</gene>
<accession>A0A2G5CKF0</accession>
<dbReference type="PANTHER" id="PTHR32227">
    <property type="entry name" value="GLUCAN ENDO-1,3-BETA-GLUCOSIDASE BG1-RELATED-RELATED"/>
    <property type="match status" value="1"/>
</dbReference>
<keyword evidence="6" id="KW-0732">Signal</keyword>
<proteinExistence type="inferred from homology"/>
<evidence type="ECO:0000256" key="3">
    <source>
        <dbReference type="ARBA" id="ARBA00023295"/>
    </source>
</evidence>
<evidence type="ECO:0000256" key="4">
    <source>
        <dbReference type="RuleBase" id="RU004335"/>
    </source>
</evidence>
<evidence type="ECO:0008006" key="9">
    <source>
        <dbReference type="Google" id="ProtNLM"/>
    </source>
</evidence>
<dbReference type="PROSITE" id="PS00587">
    <property type="entry name" value="GLYCOSYL_HYDROL_F17"/>
    <property type="match status" value="1"/>
</dbReference>
<sequence>METTWTKLITITLILVPHQELFTESVQVGVNYGFLGNDLPNPTDVVNLLINKRIPMVRIFEPKVEVIQALKGSGIGVSLGVTNQDLANLASSQQATTDWLNTYVTPFINDVTILFITVGNEVIPGENAQYVLPTIKNFYESLNAAGLSQLTVTTVVPGSVLATSYPPSQAVITDQNMVPIMVNVYPYFALNSDPSNINLDYALSNSNTPAFTDENLVYYGLFDAMFDAFAAAIAKVVGKNDMEIILSETGWPSVGGQFATVENARIYNNNFKNIALKGTPRYGRPFEAFIFGLFNENQKPSQDEQNFGNFYPNMEPLYPLW</sequence>
<evidence type="ECO:0000256" key="6">
    <source>
        <dbReference type="SAM" id="SignalP"/>
    </source>
</evidence>
<dbReference type="FunFam" id="3.20.20.80:FF:000010">
    <property type="entry name" value="glucan endo-1,3-beta-glucosidase, basic"/>
    <property type="match status" value="1"/>
</dbReference>
<evidence type="ECO:0000313" key="7">
    <source>
        <dbReference type="EMBL" id="PIA31792.1"/>
    </source>
</evidence>
<dbReference type="EMBL" id="KZ305066">
    <property type="protein sequence ID" value="PIA31792.1"/>
    <property type="molecule type" value="Genomic_DNA"/>
</dbReference>
<dbReference type="InterPro" id="IPR017853">
    <property type="entry name" value="GH"/>
</dbReference>
<dbReference type="GO" id="GO:0005975">
    <property type="term" value="P:carbohydrate metabolic process"/>
    <property type="evidence" value="ECO:0007669"/>
    <property type="project" value="InterPro"/>
</dbReference>
<dbReference type="SUPFAM" id="SSF51445">
    <property type="entry name" value="(Trans)glycosidases"/>
    <property type="match status" value="1"/>
</dbReference>
<dbReference type="InterPro" id="IPR000490">
    <property type="entry name" value="Glyco_hydro_17"/>
</dbReference>
<keyword evidence="3 5" id="KW-0326">Glycosidase</keyword>
<name>A0A2G5CKF0_AQUCA</name>
<dbReference type="STRING" id="218851.A0A2G5CKF0"/>
<comment type="similarity">
    <text evidence="1 4">Belongs to the glycosyl hydrolase 17 family.</text>
</comment>
<dbReference type="Proteomes" id="UP000230069">
    <property type="component" value="Unassembled WGS sequence"/>
</dbReference>
<keyword evidence="2 5" id="KW-0378">Hydrolase</keyword>
<organism evidence="7 8">
    <name type="scientific">Aquilegia coerulea</name>
    <name type="common">Rocky mountain columbine</name>
    <dbReference type="NCBI Taxonomy" id="218851"/>
    <lineage>
        <taxon>Eukaryota</taxon>
        <taxon>Viridiplantae</taxon>
        <taxon>Streptophyta</taxon>
        <taxon>Embryophyta</taxon>
        <taxon>Tracheophyta</taxon>
        <taxon>Spermatophyta</taxon>
        <taxon>Magnoliopsida</taxon>
        <taxon>Ranunculales</taxon>
        <taxon>Ranunculaceae</taxon>
        <taxon>Thalictroideae</taxon>
        <taxon>Aquilegia</taxon>
    </lineage>
</organism>
<evidence type="ECO:0000256" key="2">
    <source>
        <dbReference type="ARBA" id="ARBA00022801"/>
    </source>
</evidence>
<evidence type="ECO:0000256" key="5">
    <source>
        <dbReference type="RuleBase" id="RU004336"/>
    </source>
</evidence>
<dbReference type="InterPro" id="IPR044965">
    <property type="entry name" value="Glyco_hydro_17_plant"/>
</dbReference>
<evidence type="ECO:0000256" key="1">
    <source>
        <dbReference type="ARBA" id="ARBA00008773"/>
    </source>
</evidence>
<protein>
    <recommendedName>
        <fullName evidence="9">Glucan endo-1,3-beta-D-glucosidase</fullName>
    </recommendedName>
</protein>
<dbReference type="GO" id="GO:0004553">
    <property type="term" value="F:hydrolase activity, hydrolyzing O-glycosyl compounds"/>
    <property type="evidence" value="ECO:0007669"/>
    <property type="project" value="InterPro"/>
</dbReference>
<evidence type="ECO:0000313" key="8">
    <source>
        <dbReference type="Proteomes" id="UP000230069"/>
    </source>
</evidence>
<dbReference type="InParanoid" id="A0A2G5CKF0"/>
<keyword evidence="8" id="KW-1185">Reference proteome</keyword>
<dbReference type="Gene3D" id="3.20.20.80">
    <property type="entry name" value="Glycosidases"/>
    <property type="match status" value="1"/>
</dbReference>
<dbReference type="OrthoDB" id="941679at2759"/>
<feature type="signal peptide" evidence="6">
    <location>
        <begin position="1"/>
        <end position="23"/>
    </location>
</feature>